<organism evidence="2 3">
    <name type="scientific">Estrella lausannensis</name>
    <dbReference type="NCBI Taxonomy" id="483423"/>
    <lineage>
        <taxon>Bacteria</taxon>
        <taxon>Pseudomonadati</taxon>
        <taxon>Chlamydiota</taxon>
        <taxon>Chlamydiia</taxon>
        <taxon>Parachlamydiales</taxon>
        <taxon>Candidatus Criblamydiaceae</taxon>
        <taxon>Estrella</taxon>
    </lineage>
</organism>
<accession>A0A0H5DPA2</accession>
<gene>
    <name evidence="2" type="ORF">ELAC_1006</name>
</gene>
<evidence type="ECO:0000313" key="2">
    <source>
        <dbReference type="EMBL" id="CRX38351.1"/>
    </source>
</evidence>
<dbReference type="RefSeq" id="WP_098038215.1">
    <property type="nucleotide sequence ID" value="NZ_CWGJ01000012.1"/>
</dbReference>
<evidence type="ECO:0000313" key="3">
    <source>
        <dbReference type="Proteomes" id="UP000220251"/>
    </source>
</evidence>
<proteinExistence type="predicted"/>
<keyword evidence="1" id="KW-0732">Signal</keyword>
<dbReference type="Proteomes" id="UP000220251">
    <property type="component" value="Unassembled WGS sequence"/>
</dbReference>
<feature type="signal peptide" evidence="1">
    <location>
        <begin position="1"/>
        <end position="22"/>
    </location>
</feature>
<sequence length="382" mass="43939">MKKSFFCQALPFLIFCCSLAHPAFTQTEQLKQELTVTSNQVVSKQLFKVLLLIEMQHPSTNDTEFDNHILETEVRQTLSVCQALLPSADEPAQKALCKVIESVNNLLSPELLNHDWDLLASSIWRCIQSLREEASSHQYFEKGILYNDLGDNPHISHPEELAIRRHLLPYESAARKTLDAIFFTSRAVESPDAFIQAGFTPLLPILKNKIVIASHIALPDMIIKTYLDCYPVNKSGTADWVWLSRRCALANKIRKCISKNHYKHFTVPHKWLYPIANTTSQRVHALLIEEKMDLVSSAENKEAWLTIPKEALRELLEIMLSEGGQSYRPDNIWKTKGGKFAFIDTEYPHLPPRFLEFSAYLDRETQQYWKMLVIQRLLSETL</sequence>
<dbReference type="EMBL" id="CWGJ01000012">
    <property type="protein sequence ID" value="CRX38351.1"/>
    <property type="molecule type" value="Genomic_DNA"/>
</dbReference>
<feature type="chain" id="PRO_5005217766" evidence="1">
    <location>
        <begin position="23"/>
        <end position="382"/>
    </location>
</feature>
<dbReference type="OrthoDB" id="22033at2"/>
<dbReference type="AlphaFoldDB" id="A0A0H5DPA2"/>
<protein>
    <submittedName>
        <fullName evidence="2">Putative secreted protein</fullName>
    </submittedName>
</protein>
<name>A0A0H5DPA2_9BACT</name>
<keyword evidence="3" id="KW-1185">Reference proteome</keyword>
<reference evidence="3" key="1">
    <citation type="submission" date="2015-06" db="EMBL/GenBank/DDBJ databases">
        <authorList>
            <person name="Bertelli C."/>
        </authorList>
    </citation>
    <scope>NUCLEOTIDE SEQUENCE [LARGE SCALE GENOMIC DNA]</scope>
    <source>
        <strain evidence="3">CRIB-30</strain>
    </source>
</reference>
<evidence type="ECO:0000256" key="1">
    <source>
        <dbReference type="SAM" id="SignalP"/>
    </source>
</evidence>